<dbReference type="InterPro" id="IPR016032">
    <property type="entry name" value="Sig_transdc_resp-reg_C-effctor"/>
</dbReference>
<feature type="region of interest" description="Disordered" evidence="3">
    <location>
        <begin position="1"/>
        <end position="77"/>
    </location>
</feature>
<evidence type="ECO:0000313" key="6">
    <source>
        <dbReference type="Proteomes" id="UP000307087"/>
    </source>
</evidence>
<dbReference type="Gene3D" id="1.25.40.10">
    <property type="entry name" value="Tetratricopeptide repeat domain"/>
    <property type="match status" value="1"/>
</dbReference>
<dbReference type="PRINTS" id="PR00038">
    <property type="entry name" value="HTHLUXR"/>
</dbReference>
<reference evidence="5 6" key="1">
    <citation type="journal article" date="2009" name="Int. J. Syst. Evol. Microbiol.">
        <title>Nocardioides caeni sp. nov., isolated from wastewater.</title>
        <authorList>
            <person name="Yoon J.H."/>
            <person name="Kang S.J."/>
            <person name="Park S."/>
            <person name="Kim W."/>
            <person name="Oh T.K."/>
        </authorList>
    </citation>
    <scope>NUCLEOTIDE SEQUENCE [LARGE SCALE GENOMIC DNA]</scope>
    <source>
        <strain evidence="5 6">DSM 23134</strain>
    </source>
</reference>
<dbReference type="InterPro" id="IPR027417">
    <property type="entry name" value="P-loop_NTPase"/>
</dbReference>
<dbReference type="PANTHER" id="PTHR16305">
    <property type="entry name" value="TESTICULAR SOLUBLE ADENYLYL CYCLASE"/>
    <property type="match status" value="1"/>
</dbReference>
<evidence type="ECO:0000313" key="5">
    <source>
        <dbReference type="EMBL" id="THV09897.1"/>
    </source>
</evidence>
<dbReference type="Proteomes" id="UP000307087">
    <property type="component" value="Unassembled WGS sequence"/>
</dbReference>
<dbReference type="GO" id="GO:0005524">
    <property type="term" value="F:ATP binding"/>
    <property type="evidence" value="ECO:0007669"/>
    <property type="project" value="UniProtKB-KW"/>
</dbReference>
<feature type="domain" description="HTH luxR-type" evidence="4">
    <location>
        <begin position="1022"/>
        <end position="1087"/>
    </location>
</feature>
<accession>A0A4S8N1X5</accession>
<dbReference type="GO" id="GO:0004016">
    <property type="term" value="F:adenylate cyclase activity"/>
    <property type="evidence" value="ECO:0007669"/>
    <property type="project" value="TreeGrafter"/>
</dbReference>
<gene>
    <name evidence="5" type="ORF">E9934_15335</name>
</gene>
<dbReference type="PANTHER" id="PTHR16305:SF35">
    <property type="entry name" value="TRANSCRIPTIONAL ACTIVATOR DOMAIN"/>
    <property type="match status" value="1"/>
</dbReference>
<keyword evidence="6" id="KW-1185">Reference proteome</keyword>
<dbReference type="InterPro" id="IPR036388">
    <property type="entry name" value="WH-like_DNA-bd_sf"/>
</dbReference>
<dbReference type="CDD" id="cd06170">
    <property type="entry name" value="LuxR_C_like"/>
    <property type="match status" value="1"/>
</dbReference>
<evidence type="ECO:0000256" key="3">
    <source>
        <dbReference type="SAM" id="MobiDB-lite"/>
    </source>
</evidence>
<dbReference type="Gene3D" id="1.10.10.10">
    <property type="entry name" value="Winged helix-like DNA-binding domain superfamily/Winged helix DNA-binding domain"/>
    <property type="match status" value="1"/>
</dbReference>
<feature type="compositionally biased region" description="Basic and acidic residues" evidence="3">
    <location>
        <begin position="24"/>
        <end position="45"/>
    </location>
</feature>
<organism evidence="5 6">
    <name type="scientific">Nocardioides caeni</name>
    <dbReference type="NCBI Taxonomy" id="574700"/>
    <lineage>
        <taxon>Bacteria</taxon>
        <taxon>Bacillati</taxon>
        <taxon>Actinomycetota</taxon>
        <taxon>Actinomycetes</taxon>
        <taxon>Propionibacteriales</taxon>
        <taxon>Nocardioidaceae</taxon>
        <taxon>Nocardioides</taxon>
    </lineage>
</organism>
<dbReference type="SUPFAM" id="SSF48452">
    <property type="entry name" value="TPR-like"/>
    <property type="match status" value="1"/>
</dbReference>
<dbReference type="Pfam" id="PF13191">
    <property type="entry name" value="AAA_16"/>
    <property type="match status" value="1"/>
</dbReference>
<dbReference type="InterPro" id="IPR000792">
    <property type="entry name" value="Tscrpt_reg_LuxR_C"/>
</dbReference>
<dbReference type="GO" id="GO:0005737">
    <property type="term" value="C:cytoplasm"/>
    <property type="evidence" value="ECO:0007669"/>
    <property type="project" value="TreeGrafter"/>
</dbReference>
<feature type="compositionally biased region" description="Low complexity" evidence="3">
    <location>
        <begin position="1008"/>
        <end position="1019"/>
    </location>
</feature>
<dbReference type="GO" id="GO:0006355">
    <property type="term" value="P:regulation of DNA-templated transcription"/>
    <property type="evidence" value="ECO:0007669"/>
    <property type="project" value="InterPro"/>
</dbReference>
<dbReference type="InterPro" id="IPR041664">
    <property type="entry name" value="AAA_16"/>
</dbReference>
<dbReference type="AlphaFoldDB" id="A0A4S8N1X5"/>
<keyword evidence="1" id="KW-0547">Nucleotide-binding</keyword>
<feature type="region of interest" description="Disordered" evidence="3">
    <location>
        <begin position="1006"/>
        <end position="1029"/>
    </location>
</feature>
<feature type="compositionally biased region" description="Pro residues" evidence="3">
    <location>
        <begin position="46"/>
        <end position="61"/>
    </location>
</feature>
<evidence type="ECO:0000256" key="1">
    <source>
        <dbReference type="ARBA" id="ARBA00022741"/>
    </source>
</evidence>
<feature type="compositionally biased region" description="Basic and acidic residues" evidence="3">
    <location>
        <begin position="65"/>
        <end position="77"/>
    </location>
</feature>
<dbReference type="Pfam" id="PF00196">
    <property type="entry name" value="GerE"/>
    <property type="match status" value="1"/>
</dbReference>
<proteinExistence type="predicted"/>
<dbReference type="SMART" id="SM00421">
    <property type="entry name" value="HTH_LUXR"/>
    <property type="match status" value="1"/>
</dbReference>
<sequence length="1090" mass="116590">MRWHRSGSLRHSPDVRAYLRTPVSRHEPRDPPTDQRRRLPRRERLPPPAQRAPPPVAPRPASPGERARPLRDPRLHGDAGLPLTLIGRGLSEPHAMMGVVPVHSSPTMVGRDAELADVRAVLAEVAGAESTPTARRAVLLAGDAGVGKTRLLRTLRDHALADGWQVLAGHCLDFGESALPYLPFSEVLGRLVADHPDVVAGVAERHPALQRLLPGRRTRAAEATTSDDLAHAPDRGATFVAVHAMLEAAALDSPLLLVLEDLHWADASTREVLGFLVTRPFDAPVAIVASYRSDDLHRRHPLRRDLAEWSRLPQVARQALAPLPDDVVRSLVGALAADALDGDAVSRIVERAEGNAFFVEELVASGACPDGEVPADLADLLLVRLDRLGDDARQVVRAASVAGRRVSHDLLVAASGLPAEVVDAALRQAVEMHVLEATGERYAFRHALLGEAVYDDLLPGERVRLHARCAQVLADGAAAGTAAELARHARRANDLDRAVTAALAAGEEALSVGGPEEAADHFQQAMELLEDPERRERLGIDHSKVVVRTASALTTAGHGVRAGHLLAAQLAQLPPDAATTARARLLVEYADALAVTDSEIDPLDVATEAVAVAPDGDSPVRAKALAMLARLLGSQVPHRIDEAAAVATEALGIAERLAMPVLASELVTTLSGLRVSTVTGTAQEELRRSLERATERAIDAGAFRAELRARWLLGRSHHDAGEWADAARWFTSAIERSSAAGLHWAPFSLEARWQLAWVHYATGDWDALLAMVAELDALPGPPIPRGMVDCARLAVRSARGEDVDAELAGLRRFWPDEGGIATYAAGIALEQQARRGDADAALATYADVVDVLSRLWSEQFGARVRLAAQTLAALAAAAPTASAVRRATLVADADRLAHDADEVRTFFRSTGRGWGPEGEMWSTRVDAEHARLRWLAGNDVARADLLDSWDRTLDAARAYGHLPEEARIRATRAAVLRLVGETTRADEEETAARRIADALRAPGLLGGSASTSVSTSASRTRTDAPAGQLTSREREVLALVAEGRSNGEVGRQLYITTKTASVHVSNILAKLGAATRTEAAAIARRDGLLD</sequence>
<evidence type="ECO:0000259" key="4">
    <source>
        <dbReference type="PROSITE" id="PS50043"/>
    </source>
</evidence>
<evidence type="ECO:0000256" key="2">
    <source>
        <dbReference type="ARBA" id="ARBA00022840"/>
    </source>
</evidence>
<dbReference type="InterPro" id="IPR011990">
    <property type="entry name" value="TPR-like_helical_dom_sf"/>
</dbReference>
<keyword evidence="2" id="KW-0067">ATP-binding</keyword>
<name>A0A4S8N1X5_9ACTN</name>
<dbReference type="GO" id="GO:0003677">
    <property type="term" value="F:DNA binding"/>
    <property type="evidence" value="ECO:0007669"/>
    <property type="project" value="InterPro"/>
</dbReference>
<dbReference type="PROSITE" id="PS50043">
    <property type="entry name" value="HTH_LUXR_2"/>
    <property type="match status" value="1"/>
</dbReference>
<comment type="caution">
    <text evidence="5">The sequence shown here is derived from an EMBL/GenBank/DDBJ whole genome shotgun (WGS) entry which is preliminary data.</text>
</comment>
<dbReference type="EMBL" id="STGW01000012">
    <property type="protein sequence ID" value="THV09897.1"/>
    <property type="molecule type" value="Genomic_DNA"/>
</dbReference>
<dbReference type="SUPFAM" id="SSF46894">
    <property type="entry name" value="C-terminal effector domain of the bipartite response regulators"/>
    <property type="match status" value="1"/>
</dbReference>
<protein>
    <submittedName>
        <fullName evidence="5">Helix-turn-helix transcriptional regulator</fullName>
    </submittedName>
</protein>
<dbReference type="SUPFAM" id="SSF52540">
    <property type="entry name" value="P-loop containing nucleoside triphosphate hydrolases"/>
    <property type="match status" value="1"/>
</dbReference>